<dbReference type="GO" id="GO:0005886">
    <property type="term" value="C:plasma membrane"/>
    <property type="evidence" value="ECO:0007669"/>
    <property type="project" value="UniProtKB-SubCell"/>
</dbReference>
<evidence type="ECO:0000313" key="11">
    <source>
        <dbReference type="EMBL" id="NYB72601.1"/>
    </source>
</evidence>
<evidence type="ECO:0000256" key="9">
    <source>
        <dbReference type="SAM" id="Phobius"/>
    </source>
</evidence>
<evidence type="ECO:0000256" key="5">
    <source>
        <dbReference type="ARBA" id="ARBA00022989"/>
    </source>
</evidence>
<accession>A0A974BGP4</accession>
<dbReference type="Gene3D" id="3.30.1330.60">
    <property type="entry name" value="OmpA-like domain"/>
    <property type="match status" value="1"/>
</dbReference>
<dbReference type="SUPFAM" id="SSF103088">
    <property type="entry name" value="OmpA-like"/>
    <property type="match status" value="1"/>
</dbReference>
<dbReference type="RefSeq" id="WP_179236290.1">
    <property type="nucleotide sequence ID" value="NZ_JACBNQ010000001.1"/>
</dbReference>
<evidence type="ECO:0000313" key="12">
    <source>
        <dbReference type="Proteomes" id="UP000611629"/>
    </source>
</evidence>
<dbReference type="Proteomes" id="UP000611629">
    <property type="component" value="Unassembled WGS sequence"/>
</dbReference>
<dbReference type="PROSITE" id="PS51123">
    <property type="entry name" value="OMPA_2"/>
    <property type="match status" value="1"/>
</dbReference>
<keyword evidence="3" id="KW-1003">Cell membrane</keyword>
<evidence type="ECO:0000259" key="10">
    <source>
        <dbReference type="PROSITE" id="PS51123"/>
    </source>
</evidence>
<keyword evidence="4 9" id="KW-0812">Transmembrane</keyword>
<gene>
    <name evidence="11" type="ORF">HZF24_00440</name>
</gene>
<dbReference type="InterPro" id="IPR036737">
    <property type="entry name" value="OmpA-like_sf"/>
</dbReference>
<name>A0A974BGP4_SEDHY</name>
<keyword evidence="11" id="KW-0969">Cilium</keyword>
<evidence type="ECO:0000256" key="7">
    <source>
        <dbReference type="PROSITE-ProRule" id="PRU00473"/>
    </source>
</evidence>
<dbReference type="EMBL" id="JACBNQ010000001">
    <property type="protein sequence ID" value="NYB72601.1"/>
    <property type="molecule type" value="Genomic_DNA"/>
</dbReference>
<dbReference type="InterPro" id="IPR025713">
    <property type="entry name" value="MotB-like_N_dom"/>
</dbReference>
<reference evidence="11" key="1">
    <citation type="submission" date="2020-07" db="EMBL/GenBank/DDBJ databases">
        <title>Genomic analysis of a strain of Sedimentibacter Hydroxybenzoicus DSM7310.</title>
        <authorList>
            <person name="Ma S."/>
        </authorList>
    </citation>
    <scope>NUCLEOTIDE SEQUENCE</scope>
    <source>
        <strain evidence="11">DSM 7310</strain>
    </source>
</reference>
<keyword evidence="12" id="KW-1185">Reference proteome</keyword>
<keyword evidence="5 9" id="KW-1133">Transmembrane helix</keyword>
<dbReference type="CDD" id="cd07185">
    <property type="entry name" value="OmpA_C-like"/>
    <property type="match status" value="1"/>
</dbReference>
<sequence length="268" mass="30577">MARKKKRYTGGASWLETYSDMVTLLLTFFIMLYAMSTIDSQKYAAIIEAFNKQMNPAAFHVQDTSTEAGSEEDKSPPETVADDDEANLDPLYVMLRQYIDENNLTDQVELQKSEEYVFIRFSDSVTFRGYSDILEMSGRAILDVLADGLTLVDEYIEEVIIAGHTAEVEYDKTDIDRSLSTDRANVVLRYLENKEVIHPSKYLAIGYGLYSPIADNSTPEGRAKNRRVEIYISRKGYPVSYTKIIQDTINKEDIKTENVDYQQTTIID</sequence>
<evidence type="ECO:0000256" key="4">
    <source>
        <dbReference type="ARBA" id="ARBA00022692"/>
    </source>
</evidence>
<dbReference type="PANTHER" id="PTHR30329">
    <property type="entry name" value="STATOR ELEMENT OF FLAGELLAR MOTOR COMPLEX"/>
    <property type="match status" value="1"/>
</dbReference>
<comment type="caution">
    <text evidence="11">The sequence shown here is derived from an EMBL/GenBank/DDBJ whole genome shotgun (WGS) entry which is preliminary data.</text>
</comment>
<comment type="similarity">
    <text evidence="2">Belongs to the MotB family.</text>
</comment>
<dbReference type="InterPro" id="IPR050330">
    <property type="entry name" value="Bact_OuterMem_StrucFunc"/>
</dbReference>
<keyword evidence="6 7" id="KW-0472">Membrane</keyword>
<dbReference type="InterPro" id="IPR006665">
    <property type="entry name" value="OmpA-like"/>
</dbReference>
<feature type="transmembrane region" description="Helical" evidence="9">
    <location>
        <begin position="21"/>
        <end position="38"/>
    </location>
</feature>
<evidence type="ECO:0000256" key="3">
    <source>
        <dbReference type="ARBA" id="ARBA00022475"/>
    </source>
</evidence>
<keyword evidence="11" id="KW-0966">Cell projection</keyword>
<evidence type="ECO:0000256" key="6">
    <source>
        <dbReference type="ARBA" id="ARBA00023136"/>
    </source>
</evidence>
<feature type="region of interest" description="Disordered" evidence="8">
    <location>
        <begin position="63"/>
        <end position="84"/>
    </location>
</feature>
<dbReference type="Pfam" id="PF00691">
    <property type="entry name" value="OmpA"/>
    <property type="match status" value="1"/>
</dbReference>
<feature type="domain" description="OmpA-like" evidence="10">
    <location>
        <begin position="114"/>
        <end position="236"/>
    </location>
</feature>
<proteinExistence type="inferred from homology"/>
<evidence type="ECO:0000256" key="1">
    <source>
        <dbReference type="ARBA" id="ARBA00004162"/>
    </source>
</evidence>
<dbReference type="PANTHER" id="PTHR30329:SF21">
    <property type="entry name" value="LIPOPROTEIN YIAD-RELATED"/>
    <property type="match status" value="1"/>
</dbReference>
<dbReference type="Pfam" id="PF13677">
    <property type="entry name" value="MotB_plug"/>
    <property type="match status" value="1"/>
</dbReference>
<evidence type="ECO:0000256" key="2">
    <source>
        <dbReference type="ARBA" id="ARBA00008914"/>
    </source>
</evidence>
<organism evidence="11 12">
    <name type="scientific">Sedimentibacter hydroxybenzoicus DSM 7310</name>
    <dbReference type="NCBI Taxonomy" id="1123245"/>
    <lineage>
        <taxon>Bacteria</taxon>
        <taxon>Bacillati</taxon>
        <taxon>Bacillota</taxon>
        <taxon>Tissierellia</taxon>
        <taxon>Sedimentibacter</taxon>
    </lineage>
</organism>
<protein>
    <submittedName>
        <fullName evidence="11">Flagellar motor protein MotB</fullName>
    </submittedName>
</protein>
<evidence type="ECO:0000256" key="8">
    <source>
        <dbReference type="SAM" id="MobiDB-lite"/>
    </source>
</evidence>
<comment type="subcellular location">
    <subcellularLocation>
        <location evidence="1">Cell membrane</location>
        <topology evidence="1">Single-pass membrane protein</topology>
    </subcellularLocation>
</comment>
<keyword evidence="11" id="KW-0282">Flagellum</keyword>
<dbReference type="AlphaFoldDB" id="A0A974BGP4"/>